<keyword evidence="3 11" id="KW-0808">Transferase</keyword>
<dbReference type="NCBIfam" id="TIGR00693">
    <property type="entry name" value="thiE"/>
    <property type="match status" value="1"/>
</dbReference>
<evidence type="ECO:0000256" key="2">
    <source>
        <dbReference type="ARBA" id="ARBA00005165"/>
    </source>
</evidence>
<evidence type="ECO:0000256" key="3">
    <source>
        <dbReference type="ARBA" id="ARBA00022679"/>
    </source>
</evidence>
<dbReference type="PANTHER" id="PTHR20857">
    <property type="entry name" value="THIAMINE-PHOSPHATE PYROPHOSPHORYLASE"/>
    <property type="match status" value="1"/>
</dbReference>
<feature type="compositionally biased region" description="Basic and acidic residues" evidence="14">
    <location>
        <begin position="17"/>
        <end position="30"/>
    </location>
</feature>
<comment type="pathway">
    <text evidence="2 11 13">Cofactor biosynthesis; thiamine diphosphate biosynthesis; thiamine phosphate from 4-amino-2-methyl-5-diphosphomethylpyrimidine and 4-methyl-5-(2-phosphoethyl)-thiazole: step 1/1.</text>
</comment>
<evidence type="ECO:0000256" key="11">
    <source>
        <dbReference type="HAMAP-Rule" id="MF_00097"/>
    </source>
</evidence>
<dbReference type="GO" id="GO:0009228">
    <property type="term" value="P:thiamine biosynthetic process"/>
    <property type="evidence" value="ECO:0007669"/>
    <property type="project" value="UniProtKB-KW"/>
</dbReference>
<dbReference type="Gene3D" id="3.20.20.70">
    <property type="entry name" value="Aldolase class I"/>
    <property type="match status" value="1"/>
</dbReference>
<dbReference type="InterPro" id="IPR034291">
    <property type="entry name" value="TMP_synthase"/>
</dbReference>
<dbReference type="PANTHER" id="PTHR20857:SF15">
    <property type="entry name" value="THIAMINE-PHOSPHATE SYNTHASE"/>
    <property type="match status" value="1"/>
</dbReference>
<evidence type="ECO:0000256" key="8">
    <source>
        <dbReference type="ARBA" id="ARBA00047851"/>
    </source>
</evidence>
<dbReference type="EC" id="2.5.1.3" evidence="11"/>
<dbReference type="UniPathway" id="UPA00060">
    <property type="reaction ID" value="UER00141"/>
</dbReference>
<feature type="binding site" evidence="11">
    <location>
        <position position="103"/>
    </location>
    <ligand>
        <name>4-amino-2-methyl-5-(diphosphooxymethyl)pyrimidine</name>
        <dbReference type="ChEBI" id="CHEBI:57841"/>
    </ligand>
</feature>
<evidence type="ECO:0000256" key="13">
    <source>
        <dbReference type="RuleBase" id="RU004253"/>
    </source>
</evidence>
<dbReference type="SUPFAM" id="SSF51391">
    <property type="entry name" value="Thiamin phosphate synthase"/>
    <property type="match status" value="1"/>
</dbReference>
<evidence type="ECO:0000256" key="7">
    <source>
        <dbReference type="ARBA" id="ARBA00047334"/>
    </source>
</evidence>
<evidence type="ECO:0000256" key="6">
    <source>
        <dbReference type="ARBA" id="ARBA00022977"/>
    </source>
</evidence>
<comment type="catalytic activity">
    <reaction evidence="8 11 12">
        <text>2-(2-carboxy-4-methylthiazol-5-yl)ethyl phosphate + 4-amino-2-methyl-5-(diphosphooxymethyl)pyrimidine + 2 H(+) = thiamine phosphate + CO2 + diphosphate</text>
        <dbReference type="Rhea" id="RHEA:47848"/>
        <dbReference type="ChEBI" id="CHEBI:15378"/>
        <dbReference type="ChEBI" id="CHEBI:16526"/>
        <dbReference type="ChEBI" id="CHEBI:33019"/>
        <dbReference type="ChEBI" id="CHEBI:37575"/>
        <dbReference type="ChEBI" id="CHEBI:57841"/>
        <dbReference type="ChEBI" id="CHEBI:62890"/>
        <dbReference type="EC" id="2.5.1.3"/>
    </reaction>
</comment>
<feature type="region of interest" description="Disordered" evidence="14">
    <location>
        <begin position="1"/>
        <end position="30"/>
    </location>
</feature>
<dbReference type="HAMAP" id="MF_00097">
    <property type="entry name" value="TMP_synthase"/>
    <property type="match status" value="1"/>
</dbReference>
<feature type="binding site" evidence="11">
    <location>
        <begin position="169"/>
        <end position="171"/>
    </location>
    <ligand>
        <name>2-[(2R,5Z)-2-carboxy-4-methylthiazol-5(2H)-ylidene]ethyl phosphate</name>
        <dbReference type="ChEBI" id="CHEBI:62899"/>
    </ligand>
</feature>
<feature type="binding site" evidence="11">
    <location>
        <position position="199"/>
    </location>
    <ligand>
        <name>2-[(2R,5Z)-2-carboxy-4-methylthiazol-5(2H)-ylidene]ethyl phosphate</name>
        <dbReference type="ChEBI" id="CHEBI:62899"/>
    </ligand>
</feature>
<feature type="binding site" evidence="11">
    <location>
        <begin position="71"/>
        <end position="75"/>
    </location>
    <ligand>
        <name>4-amino-2-methyl-5-(diphosphooxymethyl)pyrimidine</name>
        <dbReference type="ChEBI" id="CHEBI:57841"/>
    </ligand>
</feature>
<dbReference type="GO" id="GO:0005737">
    <property type="term" value="C:cytoplasm"/>
    <property type="evidence" value="ECO:0007669"/>
    <property type="project" value="TreeGrafter"/>
</dbReference>
<dbReference type="Pfam" id="PF02581">
    <property type="entry name" value="TMP-TENI"/>
    <property type="match status" value="1"/>
</dbReference>
<feature type="binding site" evidence="11">
    <location>
        <position position="142"/>
    </location>
    <ligand>
        <name>4-amino-2-methyl-5-(diphosphooxymethyl)pyrimidine</name>
        <dbReference type="ChEBI" id="CHEBI:57841"/>
    </ligand>
</feature>
<evidence type="ECO:0000256" key="5">
    <source>
        <dbReference type="ARBA" id="ARBA00022842"/>
    </source>
</evidence>
<dbReference type="FunFam" id="3.20.20.70:FF:000178">
    <property type="entry name" value="Thiamine-phosphate synthase"/>
    <property type="match status" value="1"/>
</dbReference>
<dbReference type="AlphaFoldDB" id="A0A7T4DHC0"/>
<dbReference type="GO" id="GO:0000287">
    <property type="term" value="F:magnesium ion binding"/>
    <property type="evidence" value="ECO:0007669"/>
    <property type="project" value="UniProtKB-UniRule"/>
</dbReference>
<evidence type="ECO:0000256" key="4">
    <source>
        <dbReference type="ARBA" id="ARBA00022723"/>
    </source>
</evidence>
<reference evidence="16 17" key="1">
    <citation type="submission" date="2020-12" db="EMBL/GenBank/DDBJ databases">
        <title>FDA dAtabase for Regulatory Grade micrObial Sequences (FDA-ARGOS): Supporting development and validation of Infectious Disease Dx tests.</title>
        <authorList>
            <person name="Sproer C."/>
            <person name="Gronow S."/>
            <person name="Severitt S."/>
            <person name="Schroder I."/>
            <person name="Tallon L."/>
            <person name="Sadzewicz L."/>
            <person name="Zhao X."/>
            <person name="Boylan J."/>
            <person name="Ott S."/>
            <person name="Bowen H."/>
            <person name="Vavikolanu K."/>
            <person name="Mehta A."/>
            <person name="Aluvathingal J."/>
            <person name="Nadendla S."/>
            <person name="Lowell S."/>
            <person name="Myers T."/>
            <person name="Yan Y."/>
            <person name="Sichtig H."/>
        </authorList>
    </citation>
    <scope>NUCLEOTIDE SEQUENCE [LARGE SCALE GENOMIC DNA]</scope>
    <source>
        <strain evidence="16 17">FDAARGOS_990</strain>
    </source>
</reference>
<dbReference type="InterPro" id="IPR022998">
    <property type="entry name" value="ThiamineP_synth_TenI"/>
</dbReference>
<evidence type="ECO:0000313" key="16">
    <source>
        <dbReference type="EMBL" id="QQB13267.1"/>
    </source>
</evidence>
<sequence>MPTSPAVQDPVTAPAEHAGHPVDRDSTGRDAARTRALASARLYLCTDARTQQGDLGEFLDAAYAGGVDIIQLRDKGLEAREEIAALEILREAAHRHGKLFSVNDRADVALLVGADVFHVGQGDLTSAQARTVLGDDVILGRSTHSVEQALAAAADPEIDYFCLGPVWETPTKPGRPAAGLEPLATVSGTTEKPWFAIGGISAGDRLTSVQETGATRIVVVRAITEAPDPAEAAARLRAQLTSADPDTTTATTPGTTPKDGTL</sequence>
<dbReference type="GO" id="GO:0009229">
    <property type="term" value="P:thiamine diphosphate biosynthetic process"/>
    <property type="evidence" value="ECO:0007669"/>
    <property type="project" value="UniProtKB-UniRule"/>
</dbReference>
<feature type="domain" description="Thiamine phosphate synthase/TenI" evidence="15">
    <location>
        <begin position="42"/>
        <end position="223"/>
    </location>
</feature>
<evidence type="ECO:0000313" key="17">
    <source>
        <dbReference type="Proteomes" id="UP000595374"/>
    </source>
</evidence>
<dbReference type="Proteomes" id="UP000595374">
    <property type="component" value="Chromosome"/>
</dbReference>
<feature type="compositionally biased region" description="Low complexity" evidence="14">
    <location>
        <begin position="241"/>
        <end position="262"/>
    </location>
</feature>
<dbReference type="RefSeq" id="WP_198498484.1">
    <property type="nucleotide sequence ID" value="NZ_CP065989.1"/>
</dbReference>
<protein>
    <recommendedName>
        <fullName evidence="11">Thiamine-phosphate synthase</fullName>
        <shortName evidence="11">TP synthase</shortName>
        <shortName evidence="11">TPS</shortName>
        <ecNumber evidence="11">2.5.1.3</ecNumber>
    </recommendedName>
    <alternativeName>
        <fullName evidence="11">Thiamine-phosphate pyrophosphorylase</fullName>
        <shortName evidence="11">TMP pyrophosphorylase</shortName>
        <shortName evidence="11">TMP-PPase</shortName>
    </alternativeName>
</protein>
<feature type="binding site" evidence="11">
    <location>
        <position position="123"/>
    </location>
    <ligand>
        <name>Mg(2+)</name>
        <dbReference type="ChEBI" id="CHEBI:18420"/>
    </ligand>
</feature>
<dbReference type="CDD" id="cd00564">
    <property type="entry name" value="TMP_TenI"/>
    <property type="match status" value="1"/>
</dbReference>
<comment type="cofactor">
    <cofactor evidence="11">
        <name>Mg(2+)</name>
        <dbReference type="ChEBI" id="CHEBI:18420"/>
    </cofactor>
    <text evidence="11">Binds 1 Mg(2+) ion per subunit.</text>
</comment>
<name>A0A7T4DHC0_9MICO</name>
<proteinExistence type="inferred from homology"/>
<evidence type="ECO:0000256" key="14">
    <source>
        <dbReference type="SAM" id="MobiDB-lite"/>
    </source>
</evidence>
<comment type="catalytic activity">
    <reaction evidence="9 11 12">
        <text>2-[(2R,5Z)-2-carboxy-4-methylthiazol-5(2H)-ylidene]ethyl phosphate + 4-amino-2-methyl-5-(diphosphooxymethyl)pyrimidine + 2 H(+) = thiamine phosphate + CO2 + diphosphate</text>
        <dbReference type="Rhea" id="RHEA:47844"/>
        <dbReference type="ChEBI" id="CHEBI:15378"/>
        <dbReference type="ChEBI" id="CHEBI:16526"/>
        <dbReference type="ChEBI" id="CHEBI:33019"/>
        <dbReference type="ChEBI" id="CHEBI:37575"/>
        <dbReference type="ChEBI" id="CHEBI:57841"/>
        <dbReference type="ChEBI" id="CHEBI:62899"/>
        <dbReference type="EC" id="2.5.1.3"/>
    </reaction>
</comment>
<gene>
    <name evidence="11" type="primary">thiE</name>
    <name evidence="16" type="ORF">I6H47_10440</name>
</gene>
<evidence type="ECO:0000256" key="10">
    <source>
        <dbReference type="ARBA" id="ARBA00061123"/>
    </source>
</evidence>
<feature type="binding site" evidence="11">
    <location>
        <position position="104"/>
    </location>
    <ligand>
        <name>Mg(2+)</name>
        <dbReference type="ChEBI" id="CHEBI:18420"/>
    </ligand>
</feature>
<comment type="catalytic activity">
    <reaction evidence="7 11 12">
        <text>4-methyl-5-(2-phosphooxyethyl)-thiazole + 4-amino-2-methyl-5-(diphosphooxymethyl)pyrimidine + H(+) = thiamine phosphate + diphosphate</text>
        <dbReference type="Rhea" id="RHEA:22328"/>
        <dbReference type="ChEBI" id="CHEBI:15378"/>
        <dbReference type="ChEBI" id="CHEBI:33019"/>
        <dbReference type="ChEBI" id="CHEBI:37575"/>
        <dbReference type="ChEBI" id="CHEBI:57841"/>
        <dbReference type="ChEBI" id="CHEBI:58296"/>
        <dbReference type="EC" id="2.5.1.3"/>
    </reaction>
</comment>
<keyword evidence="6 11" id="KW-0784">Thiamine biosynthesis</keyword>
<dbReference type="InterPro" id="IPR013785">
    <property type="entry name" value="Aldolase_TIM"/>
</dbReference>
<evidence type="ECO:0000259" key="15">
    <source>
        <dbReference type="Pfam" id="PF02581"/>
    </source>
</evidence>
<dbReference type="GO" id="GO:0004789">
    <property type="term" value="F:thiamine-phosphate diphosphorylase activity"/>
    <property type="evidence" value="ECO:0007669"/>
    <property type="project" value="UniProtKB-UniRule"/>
</dbReference>
<comment type="function">
    <text evidence="1 11">Condenses 4-methyl-5-(beta-hydroxyethyl)thiazole monophosphate (THZ-P) and 2-methyl-4-amino-5-hydroxymethyl pyrimidine pyrophosphate (HMP-PP) to form thiamine monophosphate (TMP).</text>
</comment>
<keyword evidence="4 11" id="KW-0479">Metal-binding</keyword>
<keyword evidence="5 11" id="KW-0460">Magnesium</keyword>
<evidence type="ECO:0000256" key="12">
    <source>
        <dbReference type="RuleBase" id="RU003826"/>
    </source>
</evidence>
<evidence type="ECO:0000256" key="9">
    <source>
        <dbReference type="ARBA" id="ARBA00047883"/>
    </source>
</evidence>
<comment type="caution">
    <text evidence="11">Lacks conserved residue(s) required for the propagation of feature annotation.</text>
</comment>
<evidence type="ECO:0000256" key="1">
    <source>
        <dbReference type="ARBA" id="ARBA00003814"/>
    </source>
</evidence>
<feature type="region of interest" description="Disordered" evidence="14">
    <location>
        <begin position="239"/>
        <end position="262"/>
    </location>
</feature>
<accession>A0A7T4DHC0</accession>
<organism evidence="16 17">
    <name type="scientific">Brevibacterium casei</name>
    <dbReference type="NCBI Taxonomy" id="33889"/>
    <lineage>
        <taxon>Bacteria</taxon>
        <taxon>Bacillati</taxon>
        <taxon>Actinomycetota</taxon>
        <taxon>Actinomycetes</taxon>
        <taxon>Micrococcales</taxon>
        <taxon>Brevibacteriaceae</taxon>
        <taxon>Brevibacterium</taxon>
    </lineage>
</organism>
<dbReference type="EMBL" id="CP065989">
    <property type="protein sequence ID" value="QQB13267.1"/>
    <property type="molecule type" value="Genomic_DNA"/>
</dbReference>
<comment type="similarity">
    <text evidence="10 11 12">Belongs to the thiamine-phosphate synthase family.</text>
</comment>
<dbReference type="InterPro" id="IPR036206">
    <property type="entry name" value="ThiamineP_synth_sf"/>
</dbReference>
<feature type="binding site" evidence="11">
    <location>
        <position position="172"/>
    </location>
    <ligand>
        <name>4-amino-2-methyl-5-(diphosphooxymethyl)pyrimidine</name>
        <dbReference type="ChEBI" id="CHEBI:57841"/>
    </ligand>
</feature>